<name>A0A4V3S851_9HYME</name>
<feature type="coiled-coil region" evidence="13">
    <location>
        <begin position="240"/>
        <end position="267"/>
    </location>
</feature>
<evidence type="ECO:0000256" key="9">
    <source>
        <dbReference type="ARBA" id="ARBA00023163"/>
    </source>
</evidence>
<evidence type="ECO:0000256" key="8">
    <source>
        <dbReference type="ARBA" id="ARBA00023125"/>
    </source>
</evidence>
<dbReference type="InterPro" id="IPR038441">
    <property type="entry name" value="THAP_Znf_sf"/>
</dbReference>
<dbReference type="Pfam" id="PF05485">
    <property type="entry name" value="THAP"/>
    <property type="match status" value="1"/>
</dbReference>
<keyword evidence="10" id="KW-0539">Nucleus</keyword>
<keyword evidence="6" id="KW-0805">Transcription regulation</keyword>
<dbReference type="GO" id="GO:0005654">
    <property type="term" value="C:nucleoplasm"/>
    <property type="evidence" value="ECO:0007669"/>
    <property type="project" value="UniProtKB-SubCell"/>
</dbReference>
<evidence type="ECO:0000256" key="5">
    <source>
        <dbReference type="ARBA" id="ARBA00022833"/>
    </source>
</evidence>
<gene>
    <name evidence="15" type="ORF">DBV15_12908</name>
</gene>
<keyword evidence="11" id="KW-0131">Cell cycle</keyword>
<sequence length="327" mass="37896">MPSHCTACNCSNNSNQGYALVRYPHDESLKQKWIAAVGRGKNWSPSSSQKLCEVHFEPSQIEFVAGRKRVKLGSVPSRFCTCLLQDRKNCPRNSFIAQLPLNEQPSRRSKQFKNVPRNHCDHTYSKSNQRKLLTPLTINNISNGKTYLRKKRGYLIQHQCDCVQTVKPLTKEDIQTIAKSQEIVEQIDEMQSMDENKDLLKSIIHENKQLQNKMKGTMEVIVKIDKTEEIDIKDENKDLLRSIIDENKQLQNSIKETVEDVVKVKKTEEIDIKDENNDILRSIIDENGQLQNKIKGTVEQVIKVDKKTEEIDVKNRKLYEENYELKN</sequence>
<dbReference type="PANTHER" id="PTHR46600:SF1">
    <property type="entry name" value="THAP DOMAIN-CONTAINING PROTEIN 1"/>
    <property type="match status" value="1"/>
</dbReference>
<dbReference type="InterPro" id="IPR026516">
    <property type="entry name" value="THAP1/10"/>
</dbReference>
<dbReference type="SMART" id="SM00980">
    <property type="entry name" value="THAP"/>
    <property type="match status" value="1"/>
</dbReference>
<organism evidence="15 16">
    <name type="scientific">Temnothorax longispinosus</name>
    <dbReference type="NCBI Taxonomy" id="300112"/>
    <lineage>
        <taxon>Eukaryota</taxon>
        <taxon>Metazoa</taxon>
        <taxon>Ecdysozoa</taxon>
        <taxon>Arthropoda</taxon>
        <taxon>Hexapoda</taxon>
        <taxon>Insecta</taxon>
        <taxon>Pterygota</taxon>
        <taxon>Neoptera</taxon>
        <taxon>Endopterygota</taxon>
        <taxon>Hymenoptera</taxon>
        <taxon>Apocrita</taxon>
        <taxon>Aculeata</taxon>
        <taxon>Formicoidea</taxon>
        <taxon>Formicidae</taxon>
        <taxon>Myrmicinae</taxon>
        <taxon>Temnothorax</taxon>
    </lineage>
</organism>
<keyword evidence="4 12" id="KW-0863">Zinc-finger</keyword>
<evidence type="ECO:0000256" key="6">
    <source>
        <dbReference type="ARBA" id="ARBA00023015"/>
    </source>
</evidence>
<dbReference type="Gene3D" id="6.20.210.20">
    <property type="entry name" value="THAP domain"/>
    <property type="match status" value="1"/>
</dbReference>
<dbReference type="SMART" id="SM00692">
    <property type="entry name" value="DM3"/>
    <property type="match status" value="1"/>
</dbReference>
<evidence type="ECO:0000256" key="12">
    <source>
        <dbReference type="PROSITE-ProRule" id="PRU00309"/>
    </source>
</evidence>
<evidence type="ECO:0000259" key="14">
    <source>
        <dbReference type="PROSITE" id="PS50950"/>
    </source>
</evidence>
<evidence type="ECO:0000256" key="7">
    <source>
        <dbReference type="ARBA" id="ARBA00023054"/>
    </source>
</evidence>
<keyword evidence="16" id="KW-1185">Reference proteome</keyword>
<evidence type="ECO:0000313" key="15">
    <source>
        <dbReference type="EMBL" id="TGZ39334.1"/>
    </source>
</evidence>
<keyword evidence="5" id="KW-0862">Zinc</keyword>
<evidence type="ECO:0000256" key="13">
    <source>
        <dbReference type="SAM" id="Coils"/>
    </source>
</evidence>
<evidence type="ECO:0000256" key="10">
    <source>
        <dbReference type="ARBA" id="ARBA00023242"/>
    </source>
</evidence>
<protein>
    <recommendedName>
        <fullName evidence="14">THAP-type domain-containing protein</fullName>
    </recommendedName>
</protein>
<evidence type="ECO:0000256" key="4">
    <source>
        <dbReference type="ARBA" id="ARBA00022771"/>
    </source>
</evidence>
<dbReference type="SUPFAM" id="SSF57716">
    <property type="entry name" value="Glucocorticoid receptor-like (DNA-binding domain)"/>
    <property type="match status" value="1"/>
</dbReference>
<feature type="domain" description="THAP-type" evidence="14">
    <location>
        <begin position="1"/>
        <end position="79"/>
    </location>
</feature>
<dbReference type="Proteomes" id="UP000310200">
    <property type="component" value="Unassembled WGS sequence"/>
</dbReference>
<dbReference type="PROSITE" id="PS50950">
    <property type="entry name" value="ZF_THAP"/>
    <property type="match status" value="1"/>
</dbReference>
<evidence type="ECO:0000313" key="16">
    <source>
        <dbReference type="Proteomes" id="UP000310200"/>
    </source>
</evidence>
<dbReference type="EMBL" id="QBLH01003318">
    <property type="protein sequence ID" value="TGZ39334.1"/>
    <property type="molecule type" value="Genomic_DNA"/>
</dbReference>
<dbReference type="AlphaFoldDB" id="A0A4V3S851"/>
<keyword evidence="8 12" id="KW-0238">DNA-binding</keyword>
<reference evidence="15 16" key="1">
    <citation type="journal article" date="2019" name="Philos. Trans. R. Soc. Lond., B, Biol. Sci.">
        <title>Ant behaviour and brain gene expression of defending hosts depend on the ecological success of the intruding social parasite.</title>
        <authorList>
            <person name="Kaur R."/>
            <person name="Stoldt M."/>
            <person name="Jongepier E."/>
            <person name="Feldmeyer B."/>
            <person name="Menzel F."/>
            <person name="Bornberg-Bauer E."/>
            <person name="Foitzik S."/>
        </authorList>
    </citation>
    <scope>NUCLEOTIDE SEQUENCE [LARGE SCALE GENOMIC DNA]</scope>
    <source>
        <tissue evidence="15">Whole body</tissue>
    </source>
</reference>
<comment type="subcellular location">
    <subcellularLocation>
        <location evidence="1">Nucleus</location>
        <location evidence="1">Nucleoplasm</location>
    </subcellularLocation>
</comment>
<dbReference type="GO" id="GO:0008270">
    <property type="term" value="F:zinc ion binding"/>
    <property type="evidence" value="ECO:0007669"/>
    <property type="project" value="UniProtKB-KW"/>
</dbReference>
<accession>A0A4V3S851</accession>
<dbReference type="GO" id="GO:0043565">
    <property type="term" value="F:sequence-specific DNA binding"/>
    <property type="evidence" value="ECO:0007669"/>
    <property type="project" value="InterPro"/>
</dbReference>
<proteinExistence type="inferred from homology"/>
<keyword evidence="3" id="KW-0479">Metal-binding</keyword>
<evidence type="ECO:0000256" key="1">
    <source>
        <dbReference type="ARBA" id="ARBA00004642"/>
    </source>
</evidence>
<evidence type="ECO:0000256" key="11">
    <source>
        <dbReference type="ARBA" id="ARBA00023306"/>
    </source>
</evidence>
<evidence type="ECO:0000256" key="2">
    <source>
        <dbReference type="ARBA" id="ARBA00006177"/>
    </source>
</evidence>
<keyword evidence="9" id="KW-0804">Transcription</keyword>
<evidence type="ECO:0000256" key="3">
    <source>
        <dbReference type="ARBA" id="ARBA00022723"/>
    </source>
</evidence>
<comment type="similarity">
    <text evidence="2">Belongs to the THAP1 family.</text>
</comment>
<keyword evidence="7 13" id="KW-0175">Coiled coil</keyword>
<dbReference type="InterPro" id="IPR006612">
    <property type="entry name" value="THAP_Znf"/>
</dbReference>
<dbReference type="PANTHER" id="PTHR46600">
    <property type="entry name" value="THAP DOMAIN-CONTAINING"/>
    <property type="match status" value="1"/>
</dbReference>
<comment type="caution">
    <text evidence="15">The sequence shown here is derived from an EMBL/GenBank/DDBJ whole genome shotgun (WGS) entry which is preliminary data.</text>
</comment>